<evidence type="ECO:0008006" key="3">
    <source>
        <dbReference type="Google" id="ProtNLM"/>
    </source>
</evidence>
<keyword evidence="2" id="KW-1185">Reference proteome</keyword>
<dbReference type="EMBL" id="CP036426">
    <property type="protein sequence ID" value="QDV35495.1"/>
    <property type="molecule type" value="Genomic_DNA"/>
</dbReference>
<evidence type="ECO:0000313" key="1">
    <source>
        <dbReference type="EMBL" id="QDV35495.1"/>
    </source>
</evidence>
<protein>
    <recommendedName>
        <fullName evidence="3">Exo-alpha-sialidase</fullName>
    </recommendedName>
</protein>
<dbReference type="CDD" id="cd15482">
    <property type="entry name" value="Sialidase_non-viral"/>
    <property type="match status" value="1"/>
</dbReference>
<dbReference type="KEGG" id="tpla:ElP_33980"/>
<gene>
    <name evidence="1" type="ORF">ElP_33980</name>
</gene>
<proteinExistence type="predicted"/>
<reference evidence="1 2" key="1">
    <citation type="submission" date="2019-02" db="EMBL/GenBank/DDBJ databases">
        <title>Deep-cultivation of Planctomycetes and their phenomic and genomic characterization uncovers novel biology.</title>
        <authorList>
            <person name="Wiegand S."/>
            <person name="Jogler M."/>
            <person name="Boedeker C."/>
            <person name="Pinto D."/>
            <person name="Vollmers J."/>
            <person name="Rivas-Marin E."/>
            <person name="Kohn T."/>
            <person name="Peeters S.H."/>
            <person name="Heuer A."/>
            <person name="Rast P."/>
            <person name="Oberbeckmann S."/>
            <person name="Bunk B."/>
            <person name="Jeske O."/>
            <person name="Meyerdierks A."/>
            <person name="Storesund J.E."/>
            <person name="Kallscheuer N."/>
            <person name="Luecker S."/>
            <person name="Lage O.M."/>
            <person name="Pohl T."/>
            <person name="Merkel B.J."/>
            <person name="Hornburger P."/>
            <person name="Mueller R.-W."/>
            <person name="Bruemmer F."/>
            <person name="Labrenz M."/>
            <person name="Spormann A.M."/>
            <person name="Op den Camp H."/>
            <person name="Overmann J."/>
            <person name="Amann R."/>
            <person name="Jetten M.S.M."/>
            <person name="Mascher T."/>
            <person name="Medema M.H."/>
            <person name="Devos D.P."/>
            <person name="Kaster A.-K."/>
            <person name="Ovreas L."/>
            <person name="Rohde M."/>
            <person name="Galperin M.Y."/>
            <person name="Jogler C."/>
        </authorList>
    </citation>
    <scope>NUCLEOTIDE SEQUENCE [LARGE SCALE GENOMIC DNA]</scope>
    <source>
        <strain evidence="1 2">ElP</strain>
    </source>
</reference>
<evidence type="ECO:0000313" key="2">
    <source>
        <dbReference type="Proteomes" id="UP000317835"/>
    </source>
</evidence>
<name>A0A518H3R3_9BACT</name>
<dbReference type="Proteomes" id="UP000317835">
    <property type="component" value="Chromosome"/>
</dbReference>
<organism evidence="1 2">
    <name type="scientific">Tautonia plasticadhaerens</name>
    <dbReference type="NCBI Taxonomy" id="2527974"/>
    <lineage>
        <taxon>Bacteria</taxon>
        <taxon>Pseudomonadati</taxon>
        <taxon>Planctomycetota</taxon>
        <taxon>Planctomycetia</taxon>
        <taxon>Isosphaerales</taxon>
        <taxon>Isosphaeraceae</taxon>
        <taxon>Tautonia</taxon>
    </lineage>
</organism>
<sequence>MTAIVLAALALAPHAPHAGGAELIEARRIWDEAPHSAFTDLIRFDGRWLCTFREGRGHVSPDGAIRVIASVDGESWESIARLTSHSADLRDPKLSVMPDGRLMLTAAGALHEPGGGGRHQTMAWSSGDGSAWDGPRPIGDLGSWLWRVSWSGEGLPYSVGYTTGAERTSRVARLYRGVDGRADRFEAVVDPFFSGGEPSEATLLFPPDGPALCLLRRDGAEPSAQLGRAEAPYLEWTWADLGTRVGGPDLIRLPDGRLIAVVRLYDGGPRTSVCRLDPEAGSLAELLTLPSGGDTSYAGLAWHGGELWVSYYSSHEEKTAIYLARVALPEAP</sequence>
<dbReference type="SUPFAM" id="SSF82171">
    <property type="entry name" value="DPP6 N-terminal domain-like"/>
    <property type="match status" value="1"/>
</dbReference>
<dbReference type="RefSeq" id="WP_197447044.1">
    <property type="nucleotide sequence ID" value="NZ_CP036426.1"/>
</dbReference>
<accession>A0A518H3R3</accession>
<dbReference type="Gene3D" id="2.120.10.10">
    <property type="match status" value="1"/>
</dbReference>
<dbReference type="AlphaFoldDB" id="A0A518H3R3"/>